<dbReference type="SUPFAM" id="SSF52540">
    <property type="entry name" value="P-loop containing nucleoside triphosphate hydrolases"/>
    <property type="match status" value="1"/>
</dbReference>
<evidence type="ECO:0000259" key="3">
    <source>
        <dbReference type="Pfam" id="PF23232"/>
    </source>
</evidence>
<dbReference type="Pfam" id="PF22942">
    <property type="entry name" value="DUF7025"/>
    <property type="match status" value="1"/>
</dbReference>
<reference evidence="4" key="1">
    <citation type="submission" date="2023-02" db="EMBL/GenBank/DDBJ databases">
        <title>Colletotrichum kahawae CIFC_Que2 genome sequencing and assembly.</title>
        <authorList>
            <person name="Baroncelli R."/>
        </authorList>
    </citation>
    <scope>NUCLEOTIDE SEQUENCE</scope>
    <source>
        <strain evidence="4">CIFC_Que2</strain>
    </source>
</reference>
<evidence type="ECO:0000313" key="5">
    <source>
        <dbReference type="Proteomes" id="UP001281614"/>
    </source>
</evidence>
<accession>A0AAD9YQV9</accession>
<dbReference type="PANTHER" id="PTHR46411:SF2">
    <property type="entry name" value="AAA+ ATPASE DOMAIN-CONTAINING PROTEIN"/>
    <property type="match status" value="1"/>
</dbReference>
<feature type="compositionally biased region" description="Polar residues" evidence="1">
    <location>
        <begin position="769"/>
        <end position="778"/>
    </location>
</feature>
<evidence type="ECO:0008006" key="6">
    <source>
        <dbReference type="Google" id="ProtNLM"/>
    </source>
</evidence>
<feature type="compositionally biased region" description="Low complexity" evidence="1">
    <location>
        <begin position="725"/>
        <end position="743"/>
    </location>
</feature>
<keyword evidence="5" id="KW-1185">Reference proteome</keyword>
<evidence type="ECO:0000256" key="1">
    <source>
        <dbReference type="SAM" id="MobiDB-lite"/>
    </source>
</evidence>
<dbReference type="InterPro" id="IPR054289">
    <property type="entry name" value="DUF7025"/>
</dbReference>
<organism evidence="4 5">
    <name type="scientific">Colletotrichum kahawae</name>
    <name type="common">Coffee berry disease fungus</name>
    <dbReference type="NCBI Taxonomy" id="34407"/>
    <lineage>
        <taxon>Eukaryota</taxon>
        <taxon>Fungi</taxon>
        <taxon>Dikarya</taxon>
        <taxon>Ascomycota</taxon>
        <taxon>Pezizomycotina</taxon>
        <taxon>Sordariomycetes</taxon>
        <taxon>Hypocreomycetidae</taxon>
        <taxon>Glomerellales</taxon>
        <taxon>Glomerellaceae</taxon>
        <taxon>Colletotrichum</taxon>
        <taxon>Colletotrichum gloeosporioides species complex</taxon>
    </lineage>
</organism>
<name>A0AAD9YQV9_COLKA</name>
<dbReference type="EMBL" id="VYYT01000069">
    <property type="protein sequence ID" value="KAK2772280.1"/>
    <property type="molecule type" value="Genomic_DNA"/>
</dbReference>
<dbReference type="InterPro" id="IPR027417">
    <property type="entry name" value="P-loop_NTPase"/>
</dbReference>
<feature type="compositionally biased region" description="Polar residues" evidence="1">
    <location>
        <begin position="802"/>
        <end position="819"/>
    </location>
</feature>
<evidence type="ECO:0000313" key="4">
    <source>
        <dbReference type="EMBL" id="KAK2772280.1"/>
    </source>
</evidence>
<dbReference type="PANTHER" id="PTHR46411">
    <property type="entry name" value="FAMILY ATPASE, PUTATIVE-RELATED"/>
    <property type="match status" value="1"/>
</dbReference>
<dbReference type="Pfam" id="PF23232">
    <property type="entry name" value="AAA_lid_13"/>
    <property type="match status" value="1"/>
</dbReference>
<dbReference type="InterPro" id="IPR056599">
    <property type="entry name" value="AAA_lid_fung"/>
</dbReference>
<feature type="region of interest" description="Disordered" evidence="1">
    <location>
        <begin position="720"/>
        <end position="819"/>
    </location>
</feature>
<sequence>MDTPDPPRLVDKLHALEARIAELEAKPKFAQFARDFNHDEDEDINVIVDYGTRRERLRKAFEWEMERLHLCEEEEFRRRDQARNASNGMATGNPDKTLVTVREHRDPIARSVGWTRFKHLNRSQETSLCAIDILVGEPVVYDKMGLTSSWLGLPEQHARAPIVQTSPDAQFPERIRIHSDLLAVILDKIMDFTGTDRIASDSRPVMKTKMWGNIFVILELRIQSQRNRSREMDDFSSDDETSEKEVDLQTKDWRTLMKFPKAFEEISFFVHMFKSERWAGPPRTTSEEKEMRPELRVTCVSIDFDGTRLGPVLQKFDFKPFEGERDVRSLTIFPIRLYSVLRTGSNEDDWGGLAEGSLQEAAWYRQKLITRGVGFLDALKTQRMQYAGPTIDLREEVEGEVIVDFEAAFASDTGSHLQHERPSIATLSGLSMDDYATDQDCQFGCCEKDYVYNDTRVDRLQSVDYINSLLPEKGSVKRSPVILSPQTLPELNAAVGSGGKLLQDNELLILSYRVFAFVLRSRKWGIADLFERPLFQVTCVFLRVLEYYPGILFLTSNRIGVFDAAIMSRIHVVLYYPPLKKRHSLRILRSNLALIEERFSNQSCGIDIDHKGIMKYAKLLINSNDTGWNGRRIRNEYQTALALAEFEAQGGNYRMPTVHSTPVILAARHFEKVGNAYDDFERYIYHVKGLYTTELASRDQIRDDTYKSRKLRRRIVMSDDDTETDTISISSASSSSSKTSSGSEYKEDEGKPESGSQMPADEDHDVLRNQRTPGQSKISRIPRLQRLPRTLDRPSVRFLDQAPSSDPQPAIRQNTPSPK</sequence>
<proteinExistence type="predicted"/>
<evidence type="ECO:0000259" key="2">
    <source>
        <dbReference type="Pfam" id="PF22942"/>
    </source>
</evidence>
<dbReference type="Proteomes" id="UP001281614">
    <property type="component" value="Unassembled WGS sequence"/>
</dbReference>
<protein>
    <recommendedName>
        <fullName evidence="6">ATPase AAA-type core domain-containing protein</fullName>
    </recommendedName>
</protein>
<gene>
    <name evidence="4" type="ORF">CKAH01_13983</name>
</gene>
<feature type="domain" description="AAA+ ATPase lid" evidence="3">
    <location>
        <begin position="615"/>
        <end position="688"/>
    </location>
</feature>
<comment type="caution">
    <text evidence="4">The sequence shown here is derived from an EMBL/GenBank/DDBJ whole genome shotgun (WGS) entry which is preliminary data.</text>
</comment>
<dbReference type="AlphaFoldDB" id="A0AAD9YQV9"/>
<feature type="domain" description="DUF7025" evidence="2">
    <location>
        <begin position="287"/>
        <end position="338"/>
    </location>
</feature>